<dbReference type="KEGG" id="schi:SCHIN_v1c10960"/>
<name>A0A5B9Y6G8_9MOLU</name>
<reference evidence="1 2" key="1">
    <citation type="submission" date="2019-08" db="EMBL/GenBank/DDBJ databases">
        <title>Complete genome sequence of Spiroplasma chinense CCH (DSM 19755).</title>
        <authorList>
            <person name="Shen H.-Y."/>
            <person name="Lin Y.-C."/>
            <person name="Chou L."/>
            <person name="Kuo C.-H."/>
        </authorList>
    </citation>
    <scope>NUCLEOTIDE SEQUENCE [LARGE SCALE GENOMIC DNA]</scope>
    <source>
        <strain evidence="1 2">CCH</strain>
    </source>
</reference>
<accession>A0A5B9Y6G8</accession>
<dbReference type="Proteomes" id="UP000323144">
    <property type="component" value="Chromosome"/>
</dbReference>
<evidence type="ECO:0000313" key="2">
    <source>
        <dbReference type="Proteomes" id="UP000323144"/>
    </source>
</evidence>
<dbReference type="EMBL" id="CP043026">
    <property type="protein sequence ID" value="QEH62289.1"/>
    <property type="molecule type" value="Genomic_DNA"/>
</dbReference>
<proteinExistence type="predicted"/>
<evidence type="ECO:0008006" key="3">
    <source>
        <dbReference type="Google" id="ProtNLM"/>
    </source>
</evidence>
<organism evidence="1 2">
    <name type="scientific">Spiroplasma chinense</name>
    <dbReference type="NCBI Taxonomy" id="216932"/>
    <lineage>
        <taxon>Bacteria</taxon>
        <taxon>Bacillati</taxon>
        <taxon>Mycoplasmatota</taxon>
        <taxon>Mollicutes</taxon>
        <taxon>Entomoplasmatales</taxon>
        <taxon>Spiroplasmataceae</taxon>
        <taxon>Spiroplasma</taxon>
    </lineage>
</organism>
<gene>
    <name evidence="1" type="ORF">SCHIN_v1c10960</name>
</gene>
<evidence type="ECO:0000313" key="1">
    <source>
        <dbReference type="EMBL" id="QEH62289.1"/>
    </source>
</evidence>
<sequence length="196" mass="23352">MCGCFNNKCICKFDLSPSTIKRWRREFKEEGEGALEWGRGSSAKSHEKKFKNQDWILKEPDDMNIDELKETLRMERVLKKYLAKTTGEKCFAILELKNLFSLQSLCLYLGVSRQGFYDWLNSSKPKYKNLDNEVADLINKLYFKFKRKYGYQMLTLFLNKYFGKNLKPWVVYRYMKILKIIAVRIKKCLITTSLDR</sequence>
<protein>
    <recommendedName>
        <fullName evidence="3">Transposase</fullName>
    </recommendedName>
</protein>
<keyword evidence="2" id="KW-1185">Reference proteome</keyword>
<dbReference type="AlphaFoldDB" id="A0A5B9Y6G8"/>